<keyword evidence="2" id="KW-1185">Reference proteome</keyword>
<organism evidence="1 2">
    <name type="scientific">Fodinicola feengrottensis</name>
    <dbReference type="NCBI Taxonomy" id="435914"/>
    <lineage>
        <taxon>Bacteria</taxon>
        <taxon>Bacillati</taxon>
        <taxon>Actinomycetota</taxon>
        <taxon>Actinomycetes</taxon>
        <taxon>Mycobacteriales</taxon>
        <taxon>Fodinicola</taxon>
    </lineage>
</organism>
<dbReference type="EMBL" id="BAAANY010000018">
    <property type="protein sequence ID" value="GAA1691118.1"/>
    <property type="molecule type" value="Genomic_DNA"/>
</dbReference>
<reference evidence="1 2" key="1">
    <citation type="journal article" date="2019" name="Int. J. Syst. Evol. Microbiol.">
        <title>The Global Catalogue of Microorganisms (GCM) 10K type strain sequencing project: providing services to taxonomists for standard genome sequencing and annotation.</title>
        <authorList>
            <consortium name="The Broad Institute Genomics Platform"/>
            <consortium name="The Broad Institute Genome Sequencing Center for Infectious Disease"/>
            <person name="Wu L."/>
            <person name="Ma J."/>
        </authorList>
    </citation>
    <scope>NUCLEOTIDE SEQUENCE [LARGE SCALE GENOMIC DNA]</scope>
    <source>
        <strain evidence="1 2">JCM 14718</strain>
    </source>
</reference>
<comment type="caution">
    <text evidence="1">The sequence shown here is derived from an EMBL/GenBank/DDBJ whole genome shotgun (WGS) entry which is preliminary data.</text>
</comment>
<proteinExistence type="predicted"/>
<evidence type="ECO:0000313" key="1">
    <source>
        <dbReference type="EMBL" id="GAA1691118.1"/>
    </source>
</evidence>
<dbReference type="Gene3D" id="2.60.40.3670">
    <property type="match status" value="1"/>
</dbReference>
<sequence>MEIMVLPGATEVHALVSVTAAGPAPAEPETALLVQLVSGATVRFLRQSRPGREELVRRDGEPGYRTGGWAAAQAREFHLCVAVPAFADGQKRVVARVLLVRLGTDPATLAEGTVLAGRSEGFIAPPPPLPPRQR</sequence>
<gene>
    <name evidence="1" type="ORF">GCM10009765_45750</name>
</gene>
<evidence type="ECO:0000313" key="2">
    <source>
        <dbReference type="Proteomes" id="UP001500618"/>
    </source>
</evidence>
<dbReference type="Proteomes" id="UP001500618">
    <property type="component" value="Unassembled WGS sequence"/>
</dbReference>
<accession>A0ABN2HPH5</accession>
<name>A0ABN2HPH5_9ACTN</name>
<protein>
    <submittedName>
        <fullName evidence="1">Uncharacterized protein</fullName>
    </submittedName>
</protein>